<organism evidence="2 3">
    <name type="scientific">Pseudomonas fluorescens</name>
    <dbReference type="NCBI Taxonomy" id="294"/>
    <lineage>
        <taxon>Bacteria</taxon>
        <taxon>Pseudomonadati</taxon>
        <taxon>Pseudomonadota</taxon>
        <taxon>Gammaproteobacteria</taxon>
        <taxon>Pseudomonadales</taxon>
        <taxon>Pseudomonadaceae</taxon>
        <taxon>Pseudomonas</taxon>
    </lineage>
</organism>
<proteinExistence type="predicted"/>
<reference evidence="2 3" key="1">
    <citation type="submission" date="2019-09" db="EMBL/GenBank/DDBJ databases">
        <authorList>
            <person name="Chandra G."/>
            <person name="Truman W A."/>
        </authorList>
    </citation>
    <scope>NUCLEOTIDE SEQUENCE [LARGE SCALE GENOMIC DNA]</scope>
    <source>
        <strain evidence="2">PS685</strain>
    </source>
</reference>
<name>A0A5E6YM91_PSEFL</name>
<dbReference type="AlphaFoldDB" id="A0A5E6YM91"/>
<evidence type="ECO:0000256" key="1">
    <source>
        <dbReference type="SAM" id="MobiDB-lite"/>
    </source>
</evidence>
<accession>A0A5E6YM91</accession>
<dbReference type="Proteomes" id="UP000326437">
    <property type="component" value="Unassembled WGS sequence"/>
</dbReference>
<feature type="region of interest" description="Disordered" evidence="1">
    <location>
        <begin position="17"/>
        <end position="46"/>
    </location>
</feature>
<gene>
    <name evidence="2" type="ORF">PS685_01785</name>
</gene>
<evidence type="ECO:0000313" key="3">
    <source>
        <dbReference type="Proteomes" id="UP000326437"/>
    </source>
</evidence>
<sequence length="72" mass="8212">MSGVYVDQQLNRQQVDDGIGHANPAQQHAEEIEHTGKEHRQVRRHGFGVDDSRYRVCGVMKAVDELKRENKG</sequence>
<protein>
    <submittedName>
        <fullName evidence="2">Uncharacterized protein</fullName>
    </submittedName>
</protein>
<evidence type="ECO:0000313" key="2">
    <source>
        <dbReference type="EMBL" id="VVN55138.1"/>
    </source>
</evidence>
<dbReference type="EMBL" id="CABVHO010000013">
    <property type="protein sequence ID" value="VVN55138.1"/>
    <property type="molecule type" value="Genomic_DNA"/>
</dbReference>
<feature type="compositionally biased region" description="Basic and acidic residues" evidence="1">
    <location>
        <begin position="28"/>
        <end position="39"/>
    </location>
</feature>